<evidence type="ECO:0000313" key="3">
    <source>
        <dbReference type="Proteomes" id="UP000681315"/>
    </source>
</evidence>
<dbReference type="RefSeq" id="WP_208234292.1">
    <property type="nucleotide sequence ID" value="NZ_JAGEVG010000014.1"/>
</dbReference>
<dbReference type="Pfam" id="PF14534">
    <property type="entry name" value="DUF4440"/>
    <property type="match status" value="1"/>
</dbReference>
<proteinExistence type="predicted"/>
<feature type="domain" description="DUF4440" evidence="1">
    <location>
        <begin position="34"/>
        <end position="142"/>
    </location>
</feature>
<evidence type="ECO:0000259" key="1">
    <source>
        <dbReference type="Pfam" id="PF14534"/>
    </source>
</evidence>
<dbReference type="InterPro" id="IPR032710">
    <property type="entry name" value="NTF2-like_dom_sf"/>
</dbReference>
<sequence>MKPIYLFLLILVFSCNSNVKNDTFPSENEAKTAIEKVLADQEIAWNNHDLQGFMQGYWKNDSLRFFGSKGLTYGWDKALSNYKNGYPTLDETGTLKFVITDISKIENGAYLVFGEYHLERNVGNANGIFTIVFKYINGHWKIIADMSC</sequence>
<dbReference type="SUPFAM" id="SSF54427">
    <property type="entry name" value="NTF2-like"/>
    <property type="match status" value="1"/>
</dbReference>
<reference evidence="2 3" key="1">
    <citation type="submission" date="2021-03" db="EMBL/GenBank/DDBJ databases">
        <title>Gelidibacter sp. nov., isolated from costal sediment.</title>
        <authorList>
            <person name="Lun K.-Y."/>
        </authorList>
    </citation>
    <scope>NUCLEOTIDE SEQUENCE [LARGE SCALE GENOMIC DNA]</scope>
    <source>
        <strain evidence="2 3">DF109</strain>
    </source>
</reference>
<keyword evidence="3" id="KW-1185">Reference proteome</keyword>
<name>A0ABS3SU11_9FLAO</name>
<organism evidence="2 3">
    <name type="scientific">Gelidibacter pelagius</name>
    <dbReference type="NCBI Taxonomy" id="2819985"/>
    <lineage>
        <taxon>Bacteria</taxon>
        <taxon>Pseudomonadati</taxon>
        <taxon>Bacteroidota</taxon>
        <taxon>Flavobacteriia</taxon>
        <taxon>Flavobacteriales</taxon>
        <taxon>Flavobacteriaceae</taxon>
        <taxon>Gelidibacter</taxon>
    </lineage>
</organism>
<dbReference type="EMBL" id="JAGEVG010000014">
    <property type="protein sequence ID" value="MBO3099177.1"/>
    <property type="molecule type" value="Genomic_DNA"/>
</dbReference>
<evidence type="ECO:0000313" key="2">
    <source>
        <dbReference type="EMBL" id="MBO3099177.1"/>
    </source>
</evidence>
<gene>
    <name evidence="2" type="ORF">J4051_12920</name>
</gene>
<dbReference type="Gene3D" id="3.10.450.50">
    <property type="match status" value="1"/>
</dbReference>
<dbReference type="InterPro" id="IPR027843">
    <property type="entry name" value="DUF4440"/>
</dbReference>
<dbReference type="PROSITE" id="PS51257">
    <property type="entry name" value="PROKAR_LIPOPROTEIN"/>
    <property type="match status" value="1"/>
</dbReference>
<accession>A0ABS3SU11</accession>
<protein>
    <submittedName>
        <fullName evidence="2">Nuclear transport factor 2 family protein</fullName>
    </submittedName>
</protein>
<comment type="caution">
    <text evidence="2">The sequence shown here is derived from an EMBL/GenBank/DDBJ whole genome shotgun (WGS) entry which is preliminary data.</text>
</comment>
<dbReference type="Proteomes" id="UP000681315">
    <property type="component" value="Unassembled WGS sequence"/>
</dbReference>